<gene>
    <name evidence="2" type="ORF">SCHPADRAFT_926691</name>
</gene>
<protein>
    <recommendedName>
        <fullName evidence="1">F-box domain-containing protein</fullName>
    </recommendedName>
</protein>
<dbReference type="Proteomes" id="UP000053477">
    <property type="component" value="Unassembled WGS sequence"/>
</dbReference>
<dbReference type="EMBL" id="KQ085919">
    <property type="protein sequence ID" value="KLO16177.1"/>
    <property type="molecule type" value="Genomic_DNA"/>
</dbReference>
<name>A0A0H2RX38_9AGAM</name>
<dbReference type="InterPro" id="IPR001810">
    <property type="entry name" value="F-box_dom"/>
</dbReference>
<evidence type="ECO:0000313" key="3">
    <source>
        <dbReference type="Proteomes" id="UP000053477"/>
    </source>
</evidence>
<organism evidence="2 3">
    <name type="scientific">Schizopora paradoxa</name>
    <dbReference type="NCBI Taxonomy" id="27342"/>
    <lineage>
        <taxon>Eukaryota</taxon>
        <taxon>Fungi</taxon>
        <taxon>Dikarya</taxon>
        <taxon>Basidiomycota</taxon>
        <taxon>Agaricomycotina</taxon>
        <taxon>Agaricomycetes</taxon>
        <taxon>Hymenochaetales</taxon>
        <taxon>Schizoporaceae</taxon>
        <taxon>Schizopora</taxon>
    </lineage>
</organism>
<reference evidence="2 3" key="1">
    <citation type="submission" date="2015-04" db="EMBL/GenBank/DDBJ databases">
        <title>Complete genome sequence of Schizopora paradoxa KUC8140, a cosmopolitan wood degrader in East Asia.</title>
        <authorList>
            <consortium name="DOE Joint Genome Institute"/>
            <person name="Min B."/>
            <person name="Park H."/>
            <person name="Jang Y."/>
            <person name="Kim J.-J."/>
            <person name="Kim K.H."/>
            <person name="Pangilinan J."/>
            <person name="Lipzen A."/>
            <person name="Riley R."/>
            <person name="Grigoriev I.V."/>
            <person name="Spatafora J.W."/>
            <person name="Choi I.-G."/>
        </authorList>
    </citation>
    <scope>NUCLEOTIDE SEQUENCE [LARGE SCALE GENOMIC DNA]</scope>
    <source>
        <strain evidence="2 3">KUC8140</strain>
    </source>
</reference>
<keyword evidence="3" id="KW-1185">Reference proteome</keyword>
<feature type="domain" description="F-box" evidence="1">
    <location>
        <begin position="21"/>
        <end position="73"/>
    </location>
</feature>
<accession>A0A0H2RX38</accession>
<evidence type="ECO:0000313" key="2">
    <source>
        <dbReference type="EMBL" id="KLO16177.1"/>
    </source>
</evidence>
<dbReference type="AlphaFoldDB" id="A0A0H2RX38"/>
<evidence type="ECO:0000259" key="1">
    <source>
        <dbReference type="PROSITE" id="PS50181"/>
    </source>
</evidence>
<sequence length="454" mass="51582">MEKCISPANGATIKLKPLGPPLALAALPDDILSIIIEYAALESEPGFGALDLSHVCRSFRYIALHLPKIWTRISYNFYGCEITRLYAERSKHAGLEVEMEEAVCPWASSSMLQAAIPFCREWVSFSYTGFHRSGHPSHVKEHRIPMKLPRLTHLGVENDADGVYKAYHMPNLKSAFFTGTIPSPTFLSTISTFSILFSSTCDSSTVDPKKLASFLKATPSIRDFKLAIRDRFDPIEGDDTCSLPNIERFTVDVVYVDWQPESVEWMVLGSFISNLVMPNVKHMDLSVRFSVTTDAFSQKDHHVLALLPDPDTHTKLTSLNLTIVDQRGEPSNERDPPTHETKYSDTMVFYVDFAPFLTSLKLRTNFEVNLLQEDDRPFFPLRRLELDYCPKVSDKFLEELFEGLNRDGNREKFEEAIVRGCPNIKVDARGKIRFVPISRKETDPFGFEDPDLWI</sequence>
<dbReference type="InParanoid" id="A0A0H2RX38"/>
<dbReference type="OrthoDB" id="3181259at2759"/>
<proteinExistence type="predicted"/>
<dbReference type="PROSITE" id="PS50181">
    <property type="entry name" value="FBOX"/>
    <property type="match status" value="1"/>
</dbReference>
<dbReference type="STRING" id="27342.A0A0H2RX38"/>